<keyword evidence="8" id="KW-1185">Reference proteome</keyword>
<feature type="region of interest" description="Disordered" evidence="5">
    <location>
        <begin position="1"/>
        <end position="141"/>
    </location>
</feature>
<evidence type="ECO:0000256" key="5">
    <source>
        <dbReference type="SAM" id="MobiDB-lite"/>
    </source>
</evidence>
<keyword evidence="3" id="KW-0966">Cell projection</keyword>
<dbReference type="GO" id="GO:0005930">
    <property type="term" value="C:axoneme"/>
    <property type="evidence" value="ECO:0007669"/>
    <property type="project" value="TreeGrafter"/>
</dbReference>
<evidence type="ECO:0000256" key="2">
    <source>
        <dbReference type="ARBA" id="ARBA00023054"/>
    </source>
</evidence>
<organism evidence="7 8">
    <name type="scientific">Oreochromis aureus</name>
    <name type="common">Israeli tilapia</name>
    <name type="synonym">Chromis aureus</name>
    <dbReference type="NCBI Taxonomy" id="47969"/>
    <lineage>
        <taxon>Eukaryota</taxon>
        <taxon>Metazoa</taxon>
        <taxon>Chordata</taxon>
        <taxon>Craniata</taxon>
        <taxon>Vertebrata</taxon>
        <taxon>Euteleostomi</taxon>
        <taxon>Actinopterygii</taxon>
        <taxon>Neopterygii</taxon>
        <taxon>Teleostei</taxon>
        <taxon>Neoteleostei</taxon>
        <taxon>Acanthomorphata</taxon>
        <taxon>Ovalentaria</taxon>
        <taxon>Cichlomorphae</taxon>
        <taxon>Cichliformes</taxon>
        <taxon>Cichlidae</taxon>
        <taxon>African cichlids</taxon>
        <taxon>Pseudocrenilabrinae</taxon>
        <taxon>Oreochromini</taxon>
        <taxon>Oreochromis</taxon>
    </lineage>
</organism>
<feature type="domain" description="CCDC113/CCDC96 coiled-coil" evidence="6">
    <location>
        <begin position="284"/>
        <end position="446"/>
    </location>
</feature>
<feature type="compositionally biased region" description="Basic and acidic residues" evidence="5">
    <location>
        <begin position="44"/>
        <end position="56"/>
    </location>
</feature>
<feature type="coiled-coil region" evidence="4">
    <location>
        <begin position="394"/>
        <end position="447"/>
    </location>
</feature>
<dbReference type="Ensembl" id="ENSOABT00000005712.2">
    <property type="protein sequence ID" value="ENSOABP00000005511.1"/>
    <property type="gene ID" value="ENSOABG00000003072.2"/>
</dbReference>
<accession>A0A668RYT9</accession>
<dbReference type="PANTHER" id="PTHR15654:SF1">
    <property type="entry name" value="COILED-COIL DOMAIN-CONTAINING PROTEIN 96"/>
    <property type="match status" value="1"/>
</dbReference>
<dbReference type="OMA" id="RLQQKCG"/>
<proteinExistence type="predicted"/>
<dbReference type="GO" id="GO:0060271">
    <property type="term" value="P:cilium assembly"/>
    <property type="evidence" value="ECO:0007669"/>
    <property type="project" value="TreeGrafter"/>
</dbReference>
<reference evidence="7" key="1">
    <citation type="submission" date="2025-08" db="UniProtKB">
        <authorList>
            <consortium name="Ensembl"/>
        </authorList>
    </citation>
    <scope>IDENTIFICATION</scope>
</reference>
<feature type="compositionally biased region" description="Basic and acidic residues" evidence="5">
    <location>
        <begin position="1"/>
        <end position="18"/>
    </location>
</feature>
<keyword evidence="2 4" id="KW-0175">Coiled coil</keyword>
<feature type="compositionally biased region" description="Polar residues" evidence="5">
    <location>
        <begin position="90"/>
        <end position="104"/>
    </location>
</feature>
<dbReference type="GO" id="GO:0036064">
    <property type="term" value="C:ciliary basal body"/>
    <property type="evidence" value="ECO:0007669"/>
    <property type="project" value="TreeGrafter"/>
</dbReference>
<evidence type="ECO:0000256" key="1">
    <source>
        <dbReference type="ARBA" id="ARBA00004138"/>
    </source>
</evidence>
<evidence type="ECO:0000313" key="7">
    <source>
        <dbReference type="Ensembl" id="ENSOABP00000005511.1"/>
    </source>
</evidence>
<protein>
    <recommendedName>
        <fullName evidence="6">CCDC113/CCDC96 coiled-coil domain-containing protein</fullName>
    </recommendedName>
</protein>
<name>A0A668RYT9_OREAU</name>
<comment type="subcellular location">
    <subcellularLocation>
        <location evidence="1">Cell projection</location>
        <location evidence="1">Cilium</location>
    </subcellularLocation>
</comment>
<evidence type="ECO:0000256" key="4">
    <source>
        <dbReference type="SAM" id="Coils"/>
    </source>
</evidence>
<sequence length="465" mass="53847">MDREAGKGENKVRIHSDRDTEENFITVSGDKNEAVSAEMPTSDPEEKHGDSGKVTEESPPEEAATFEPEAKSEDELCTEFDVMNKVKEQPLSQEESVVSEMNSTYHDDAHKLQPETQDTEISSPLHHEDEEAEKEGTTSPCAQKLNIKYKEYRQLLQKLCKERDRARHNSSQLQMKLAQYFKKAGDSVQLEGDKPVSEQLQEYKRYINTLTDLKQQLCAESEAAQRQAEDLRLQSEEQLGKVEDEWRALMALKQDTAVKMLSRRLGKEAARAKVEASLRAEQLRQDELIKLRLKHIKLNMKVRKLEAELRRGEEHDRDPIQIQFEQLQAEKLEQKKQAEKQHEGSLKLQKKISSSLECLSNIKEKLHWCQMEVKVKREQLTEVEAVVAGKRDHLNRVKQENSRLHRQNLRLKEQRGLLGNRVLLQDFEDTVNASDQLEEQLEHLKCRQGLSCLLNQTKIKDKRDL</sequence>
<gene>
    <name evidence="7" type="primary">cfap184</name>
</gene>
<dbReference type="Proteomes" id="UP000472276">
    <property type="component" value="Unassembled WGS sequence"/>
</dbReference>
<evidence type="ECO:0000313" key="8">
    <source>
        <dbReference type="Proteomes" id="UP000472276"/>
    </source>
</evidence>
<evidence type="ECO:0000256" key="3">
    <source>
        <dbReference type="ARBA" id="ARBA00023273"/>
    </source>
</evidence>
<dbReference type="Pfam" id="PF13870">
    <property type="entry name" value="CCDC113_CCDC96_CC"/>
    <property type="match status" value="1"/>
</dbReference>
<dbReference type="AlphaFoldDB" id="A0A668RYT9"/>
<reference evidence="7" key="2">
    <citation type="submission" date="2025-09" db="UniProtKB">
        <authorList>
            <consortium name="Ensembl"/>
        </authorList>
    </citation>
    <scope>IDENTIFICATION</scope>
</reference>
<dbReference type="PANTHER" id="PTHR15654">
    <property type="entry name" value="COILED-COIL DOMAIN-CONTAINING PROTEIN 113-RELATED"/>
    <property type="match status" value="1"/>
</dbReference>
<dbReference type="InterPro" id="IPR051885">
    <property type="entry name" value="CC_CF"/>
</dbReference>
<dbReference type="InterPro" id="IPR025254">
    <property type="entry name" value="CCDC113/CCDC96_CC"/>
</dbReference>
<feature type="coiled-coil region" evidence="4">
    <location>
        <begin position="142"/>
        <end position="245"/>
    </location>
</feature>
<feature type="coiled-coil region" evidence="4">
    <location>
        <begin position="288"/>
        <end position="342"/>
    </location>
</feature>
<evidence type="ECO:0000259" key="6">
    <source>
        <dbReference type="Pfam" id="PF13870"/>
    </source>
</evidence>